<accession>A0ABU6VU36</accession>
<keyword evidence="2" id="KW-1185">Reference proteome</keyword>
<comment type="caution">
    <text evidence="1">The sequence shown here is derived from an EMBL/GenBank/DDBJ whole genome shotgun (WGS) entry which is preliminary data.</text>
</comment>
<reference evidence="1 2" key="1">
    <citation type="journal article" date="2023" name="Plants (Basel)">
        <title>Bridging the Gap: Combining Genomics and Transcriptomics Approaches to Understand Stylosanthes scabra, an Orphan Legume from the Brazilian Caatinga.</title>
        <authorList>
            <person name="Ferreira-Neto J.R.C."/>
            <person name="da Silva M.D."/>
            <person name="Binneck E."/>
            <person name="de Melo N.F."/>
            <person name="da Silva R.H."/>
            <person name="de Melo A.L.T.M."/>
            <person name="Pandolfi V."/>
            <person name="Bustamante F.O."/>
            <person name="Brasileiro-Vidal A.C."/>
            <person name="Benko-Iseppon A.M."/>
        </authorList>
    </citation>
    <scope>NUCLEOTIDE SEQUENCE [LARGE SCALE GENOMIC DNA]</scope>
    <source>
        <tissue evidence="1">Leaves</tissue>
    </source>
</reference>
<sequence length="162" mass="18417">MVWLRQEMQHIPPDADPDTLRQYAKRYSWGSSVLAWTYRSLSSAAYSETTNLEGCVPLIMSRSTIDFLRGVQLTWMCPCFHLHGGYPACPSRARIIRPGGFLYGVIDSINATWRNVGGRHMDQMTFVSSHQSGYDLVQIFGLGGHLSRLCPSTWYTCTMWTE</sequence>
<organism evidence="1 2">
    <name type="scientific">Stylosanthes scabra</name>
    <dbReference type="NCBI Taxonomy" id="79078"/>
    <lineage>
        <taxon>Eukaryota</taxon>
        <taxon>Viridiplantae</taxon>
        <taxon>Streptophyta</taxon>
        <taxon>Embryophyta</taxon>
        <taxon>Tracheophyta</taxon>
        <taxon>Spermatophyta</taxon>
        <taxon>Magnoliopsida</taxon>
        <taxon>eudicotyledons</taxon>
        <taxon>Gunneridae</taxon>
        <taxon>Pentapetalae</taxon>
        <taxon>rosids</taxon>
        <taxon>fabids</taxon>
        <taxon>Fabales</taxon>
        <taxon>Fabaceae</taxon>
        <taxon>Papilionoideae</taxon>
        <taxon>50 kb inversion clade</taxon>
        <taxon>dalbergioids sensu lato</taxon>
        <taxon>Dalbergieae</taxon>
        <taxon>Pterocarpus clade</taxon>
        <taxon>Stylosanthes</taxon>
    </lineage>
</organism>
<protein>
    <submittedName>
        <fullName evidence="1">Uncharacterized protein</fullName>
    </submittedName>
</protein>
<gene>
    <name evidence="1" type="ORF">PIB30_085704</name>
</gene>
<name>A0ABU6VU36_9FABA</name>
<dbReference type="Proteomes" id="UP001341840">
    <property type="component" value="Unassembled WGS sequence"/>
</dbReference>
<proteinExistence type="predicted"/>
<evidence type="ECO:0000313" key="1">
    <source>
        <dbReference type="EMBL" id="MED6176188.1"/>
    </source>
</evidence>
<evidence type="ECO:0000313" key="2">
    <source>
        <dbReference type="Proteomes" id="UP001341840"/>
    </source>
</evidence>
<dbReference type="EMBL" id="JASCZI010152474">
    <property type="protein sequence ID" value="MED6176188.1"/>
    <property type="molecule type" value="Genomic_DNA"/>
</dbReference>